<proteinExistence type="predicted"/>
<keyword evidence="2" id="KW-1185">Reference proteome</keyword>
<dbReference type="AlphaFoldDB" id="A0A7Z0D8K6"/>
<reference evidence="1 2" key="1">
    <citation type="submission" date="2020-07" db="EMBL/GenBank/DDBJ databases">
        <title>Sequencing the genomes of 1000 actinobacteria strains.</title>
        <authorList>
            <person name="Klenk H.-P."/>
        </authorList>
    </citation>
    <scope>NUCLEOTIDE SEQUENCE [LARGE SCALE GENOMIC DNA]</scope>
    <source>
        <strain evidence="1 2">DSM 103164</strain>
    </source>
</reference>
<sequence>MDWGRNYLLVDPEHFRIDYRINPYMDPTQQPDLARARAQWQSLIEAIDAAGGSVEVLDQSPDCPDMVYAMNLAQVWTRAGQRHALLSHMRYPQRRLETPAVAEWLTEHGYQLHWIGTPELADTTQLDTDGSPAPHFESGDAFWWRDELIIGHGPRSQAAAVDRVGAITGVPTVGIAITHPAMFHLDLSFCPLTETAALVCPGAFDPADADALLARVPDPITLGVDEALDFAANCIVVGDTVLGPRLDDRLIKELDSRGLRHVALDLSEFQLSGGSARCLSNPLDITFS</sequence>
<dbReference type="Proteomes" id="UP000527616">
    <property type="component" value="Unassembled WGS sequence"/>
</dbReference>
<dbReference type="EMBL" id="JACBZS010000001">
    <property type="protein sequence ID" value="NYI70892.1"/>
    <property type="molecule type" value="Genomic_DNA"/>
</dbReference>
<evidence type="ECO:0000313" key="1">
    <source>
        <dbReference type="EMBL" id="NYI70892.1"/>
    </source>
</evidence>
<organism evidence="1 2">
    <name type="scientific">Naumannella cuiyingiana</name>
    <dbReference type="NCBI Taxonomy" id="1347891"/>
    <lineage>
        <taxon>Bacteria</taxon>
        <taxon>Bacillati</taxon>
        <taxon>Actinomycetota</taxon>
        <taxon>Actinomycetes</taxon>
        <taxon>Propionibacteriales</taxon>
        <taxon>Propionibacteriaceae</taxon>
        <taxon>Naumannella</taxon>
    </lineage>
</organism>
<dbReference type="SUPFAM" id="SSF55909">
    <property type="entry name" value="Pentein"/>
    <property type="match status" value="1"/>
</dbReference>
<name>A0A7Z0D8K6_9ACTN</name>
<gene>
    <name evidence="1" type="ORF">GGQ54_001452</name>
</gene>
<accession>A0A7Z0D8K6</accession>
<keyword evidence="1" id="KW-0378">Hydrolase</keyword>
<dbReference type="Pfam" id="PF19420">
    <property type="entry name" value="DDAH_eukar"/>
    <property type="match status" value="1"/>
</dbReference>
<protein>
    <submittedName>
        <fullName evidence="1">N-dimethylarginine dimethylaminohydrolase</fullName>
    </submittedName>
</protein>
<comment type="caution">
    <text evidence="1">The sequence shown here is derived from an EMBL/GenBank/DDBJ whole genome shotgun (WGS) entry which is preliminary data.</text>
</comment>
<dbReference type="Gene3D" id="3.75.10.10">
    <property type="entry name" value="L-arginine/glycine Amidinotransferase, Chain A"/>
    <property type="match status" value="1"/>
</dbReference>
<dbReference type="GO" id="GO:0016787">
    <property type="term" value="F:hydrolase activity"/>
    <property type="evidence" value="ECO:0007669"/>
    <property type="project" value="UniProtKB-KW"/>
</dbReference>
<evidence type="ECO:0000313" key="2">
    <source>
        <dbReference type="Proteomes" id="UP000527616"/>
    </source>
</evidence>
<dbReference type="RefSeq" id="WP_179444791.1">
    <property type="nucleotide sequence ID" value="NZ_JACBZS010000001.1"/>
</dbReference>